<dbReference type="Proteomes" id="UP000095280">
    <property type="component" value="Unplaced"/>
</dbReference>
<evidence type="ECO:0000256" key="6">
    <source>
        <dbReference type="ARBA" id="ARBA00023136"/>
    </source>
</evidence>
<sequence length="368" mass="40562">IGYSAIMMNSTDGSCESNSRSARCRGFIDQLAEQRWLRGSAYLLLYFLLFMPSLAMLFMAIEGRLDFLANHTCLSDAELERFLAIVLATNNRGVSALRNASQGRSNWSFGQSLFLRHHRGHHHRYGRTAPLSHLGKGHSRAALLHLCLIFTCLLVCFLLIPAAAFAQLERDWTYLDAFYYCVISLTTVGLGDFIVGEHPDQENRLLYKIFAVVYLYVGLIFLVFALRSFADLPDLNPGRFIYSEDLDALIDSDRYDVSTGCSGGGSEGSQTAVAVEPGFSNGIWRQRRTARLRLDRAGLRPDDVASQSKSSALIAPRAAGQRAASGKFFMAACAASSCLSKAFIRAGLSVLYNSYGTFTGYGYGYGYG</sequence>
<dbReference type="PANTHER" id="PTHR11003">
    <property type="entry name" value="POTASSIUM CHANNEL, SUBFAMILY K"/>
    <property type="match status" value="1"/>
</dbReference>
<evidence type="ECO:0000256" key="8">
    <source>
        <dbReference type="SAM" id="Phobius"/>
    </source>
</evidence>
<name>A0A1I8FMA4_9PLAT</name>
<organism evidence="10 11">
    <name type="scientific">Macrostomum lignano</name>
    <dbReference type="NCBI Taxonomy" id="282301"/>
    <lineage>
        <taxon>Eukaryota</taxon>
        <taxon>Metazoa</taxon>
        <taxon>Spiralia</taxon>
        <taxon>Lophotrochozoa</taxon>
        <taxon>Platyhelminthes</taxon>
        <taxon>Rhabditophora</taxon>
        <taxon>Macrostomorpha</taxon>
        <taxon>Macrostomida</taxon>
        <taxon>Macrostomidae</taxon>
        <taxon>Macrostomum</taxon>
    </lineage>
</organism>
<dbReference type="GO" id="GO:0005886">
    <property type="term" value="C:plasma membrane"/>
    <property type="evidence" value="ECO:0007669"/>
    <property type="project" value="TreeGrafter"/>
</dbReference>
<evidence type="ECO:0000256" key="3">
    <source>
        <dbReference type="ARBA" id="ARBA00022692"/>
    </source>
</evidence>
<proteinExistence type="predicted"/>
<dbReference type="AlphaFoldDB" id="A0A1I8FMA4"/>
<dbReference type="Gene3D" id="1.10.287.70">
    <property type="match status" value="2"/>
</dbReference>
<accession>A0A1I8FMA4</accession>
<evidence type="ECO:0000256" key="7">
    <source>
        <dbReference type="ARBA" id="ARBA00023303"/>
    </source>
</evidence>
<protein>
    <submittedName>
        <fullName evidence="11">Ion_trans_2 domain-containing protein</fullName>
    </submittedName>
</protein>
<keyword evidence="4 8" id="KW-1133">Transmembrane helix</keyword>
<evidence type="ECO:0000313" key="11">
    <source>
        <dbReference type="WBParaSite" id="maker-unitig_40161-snap-gene-0.1-mRNA-1"/>
    </source>
</evidence>
<dbReference type="WBParaSite" id="maker-unitig_40161-snap-gene-0.1-mRNA-1">
    <property type="protein sequence ID" value="maker-unitig_40161-snap-gene-0.1-mRNA-1"/>
    <property type="gene ID" value="maker-unitig_40161-snap-gene-0.1"/>
</dbReference>
<feature type="transmembrane region" description="Helical" evidence="8">
    <location>
        <begin position="177"/>
        <end position="195"/>
    </location>
</feature>
<dbReference type="SUPFAM" id="SSF81324">
    <property type="entry name" value="Voltage-gated potassium channels"/>
    <property type="match status" value="1"/>
</dbReference>
<keyword evidence="2" id="KW-0813">Transport</keyword>
<evidence type="ECO:0000256" key="5">
    <source>
        <dbReference type="ARBA" id="ARBA00023065"/>
    </source>
</evidence>
<evidence type="ECO:0000256" key="2">
    <source>
        <dbReference type="ARBA" id="ARBA00022448"/>
    </source>
</evidence>
<evidence type="ECO:0000313" key="10">
    <source>
        <dbReference type="Proteomes" id="UP000095280"/>
    </source>
</evidence>
<keyword evidence="6 8" id="KW-0472">Membrane</keyword>
<feature type="transmembrane region" description="Helical" evidence="8">
    <location>
        <begin position="207"/>
        <end position="226"/>
    </location>
</feature>
<feature type="domain" description="Potassium channel" evidence="9">
    <location>
        <begin position="154"/>
        <end position="231"/>
    </location>
</feature>
<dbReference type="GO" id="GO:0015271">
    <property type="term" value="F:outward rectifier potassium channel activity"/>
    <property type="evidence" value="ECO:0007669"/>
    <property type="project" value="TreeGrafter"/>
</dbReference>
<comment type="subcellular location">
    <subcellularLocation>
        <location evidence="1">Membrane</location>
        <topology evidence="1">Multi-pass membrane protein</topology>
    </subcellularLocation>
</comment>
<evidence type="ECO:0000259" key="9">
    <source>
        <dbReference type="Pfam" id="PF07885"/>
    </source>
</evidence>
<keyword evidence="5" id="KW-0406">Ion transport</keyword>
<feature type="transmembrane region" description="Helical" evidence="8">
    <location>
        <begin position="41"/>
        <end position="61"/>
    </location>
</feature>
<evidence type="ECO:0000256" key="1">
    <source>
        <dbReference type="ARBA" id="ARBA00004141"/>
    </source>
</evidence>
<dbReference type="Pfam" id="PF07885">
    <property type="entry name" value="Ion_trans_2"/>
    <property type="match status" value="1"/>
</dbReference>
<dbReference type="GO" id="GO:0030322">
    <property type="term" value="P:stabilization of membrane potential"/>
    <property type="evidence" value="ECO:0007669"/>
    <property type="project" value="TreeGrafter"/>
</dbReference>
<dbReference type="InterPro" id="IPR003280">
    <property type="entry name" value="2pore_dom_K_chnl"/>
</dbReference>
<evidence type="ECO:0000256" key="4">
    <source>
        <dbReference type="ARBA" id="ARBA00022989"/>
    </source>
</evidence>
<keyword evidence="10" id="KW-1185">Reference proteome</keyword>
<dbReference type="GO" id="GO:0022841">
    <property type="term" value="F:potassium ion leak channel activity"/>
    <property type="evidence" value="ECO:0007669"/>
    <property type="project" value="TreeGrafter"/>
</dbReference>
<keyword evidence="7" id="KW-0407">Ion channel</keyword>
<dbReference type="InterPro" id="IPR013099">
    <property type="entry name" value="K_chnl_dom"/>
</dbReference>
<keyword evidence="3 8" id="KW-0812">Transmembrane</keyword>
<dbReference type="PANTHER" id="PTHR11003:SF249">
    <property type="entry name" value="TWO PORE POTASSIUM CHANNEL PROTEIN SUP-9"/>
    <property type="match status" value="1"/>
</dbReference>
<reference evidence="11" key="1">
    <citation type="submission" date="2016-11" db="UniProtKB">
        <authorList>
            <consortium name="WormBaseParasite"/>
        </authorList>
    </citation>
    <scope>IDENTIFICATION</scope>
</reference>
<feature type="transmembrane region" description="Helical" evidence="8">
    <location>
        <begin position="142"/>
        <end position="165"/>
    </location>
</feature>